<gene>
    <name evidence="2" type="ORF">BP01DRAFT_387636</name>
</gene>
<evidence type="ECO:0008006" key="4">
    <source>
        <dbReference type="Google" id="ProtNLM"/>
    </source>
</evidence>
<sequence length="143" mass="15295">MKARISLLATLTSAASAVLVTHYQIHPAGTTDTLHATGELLFYQANDYLNAWTNNTVDGGATIQNANTNIHPYISCDTTVCKCADQPTTFVFEDAGAGAFVVRNPATNLVWTAADSTIKPSTADGSPAQRFIFQPVEMTVPPY</sequence>
<reference evidence="2 3" key="1">
    <citation type="submission" date="2016-12" db="EMBL/GenBank/DDBJ databases">
        <title>The genomes of Aspergillus section Nigri reveals drivers in fungal speciation.</title>
        <authorList>
            <consortium name="DOE Joint Genome Institute"/>
            <person name="Vesth T.C."/>
            <person name="Nybo J."/>
            <person name="Theobald S."/>
            <person name="Brandl J."/>
            <person name="Frisvad J.C."/>
            <person name="Nielsen K.F."/>
            <person name="Lyhne E.K."/>
            <person name="Kogle M.E."/>
            <person name="Kuo A."/>
            <person name="Riley R."/>
            <person name="Clum A."/>
            <person name="Nolan M."/>
            <person name="Lipzen A."/>
            <person name="Salamov A."/>
            <person name="Henrissat B."/>
            <person name="Wiebenga A."/>
            <person name="De Vries R.P."/>
            <person name="Grigoriev I.V."/>
            <person name="Mortensen U.H."/>
            <person name="Andersen M.R."/>
            <person name="Baker S.E."/>
        </authorList>
    </citation>
    <scope>NUCLEOTIDE SEQUENCE [LARGE SCALE GENOMIC DNA]</scope>
    <source>
        <strain evidence="2 3">JOP 1030-1</strain>
    </source>
</reference>
<dbReference type="Proteomes" id="UP000248349">
    <property type="component" value="Unassembled WGS sequence"/>
</dbReference>
<evidence type="ECO:0000313" key="3">
    <source>
        <dbReference type="Proteomes" id="UP000248349"/>
    </source>
</evidence>
<dbReference type="AlphaFoldDB" id="A0A318YYR6"/>
<feature type="signal peptide" evidence="1">
    <location>
        <begin position="1"/>
        <end position="17"/>
    </location>
</feature>
<dbReference type="RefSeq" id="XP_025426087.1">
    <property type="nucleotide sequence ID" value="XM_025577757.1"/>
</dbReference>
<dbReference type="Gene3D" id="2.80.10.50">
    <property type="match status" value="1"/>
</dbReference>
<accession>A0A318YYR6</accession>
<dbReference type="OrthoDB" id="4404340at2759"/>
<keyword evidence="1" id="KW-0732">Signal</keyword>
<name>A0A318YYR6_9EURO</name>
<dbReference type="EMBL" id="KZ821301">
    <property type="protein sequence ID" value="PYH40105.1"/>
    <property type="molecule type" value="Genomic_DNA"/>
</dbReference>
<organism evidence="2 3">
    <name type="scientific">Aspergillus saccharolyticus JOP 1030-1</name>
    <dbReference type="NCBI Taxonomy" id="1450539"/>
    <lineage>
        <taxon>Eukaryota</taxon>
        <taxon>Fungi</taxon>
        <taxon>Dikarya</taxon>
        <taxon>Ascomycota</taxon>
        <taxon>Pezizomycotina</taxon>
        <taxon>Eurotiomycetes</taxon>
        <taxon>Eurotiomycetidae</taxon>
        <taxon>Eurotiales</taxon>
        <taxon>Aspergillaceae</taxon>
        <taxon>Aspergillus</taxon>
        <taxon>Aspergillus subgen. Circumdati</taxon>
    </lineage>
</organism>
<protein>
    <recommendedName>
        <fullName evidence="4">Ricin B lectin domain-containing protein</fullName>
    </recommendedName>
</protein>
<evidence type="ECO:0000256" key="1">
    <source>
        <dbReference type="SAM" id="SignalP"/>
    </source>
</evidence>
<feature type="chain" id="PRO_5016423689" description="Ricin B lectin domain-containing protein" evidence="1">
    <location>
        <begin position="18"/>
        <end position="143"/>
    </location>
</feature>
<dbReference type="GeneID" id="37078986"/>
<proteinExistence type="predicted"/>
<evidence type="ECO:0000313" key="2">
    <source>
        <dbReference type="EMBL" id="PYH40105.1"/>
    </source>
</evidence>
<keyword evidence="3" id="KW-1185">Reference proteome</keyword>